<evidence type="ECO:0000313" key="2">
    <source>
        <dbReference type="Proteomes" id="UP000192610"/>
    </source>
</evidence>
<accession>A0A1V9EN75</accession>
<organism evidence="1 2">
    <name type="scientific">Niastella yeongjuensis</name>
    <dbReference type="NCBI Taxonomy" id="354355"/>
    <lineage>
        <taxon>Bacteria</taxon>
        <taxon>Pseudomonadati</taxon>
        <taxon>Bacteroidota</taxon>
        <taxon>Chitinophagia</taxon>
        <taxon>Chitinophagales</taxon>
        <taxon>Chitinophagaceae</taxon>
        <taxon>Niastella</taxon>
    </lineage>
</organism>
<dbReference type="STRING" id="354355.SAMN05660816_01498"/>
<proteinExistence type="predicted"/>
<reference evidence="2" key="1">
    <citation type="submission" date="2016-04" db="EMBL/GenBank/DDBJ databases">
        <authorList>
            <person name="Chen L."/>
            <person name="Zhuang W."/>
            <person name="Wang G."/>
        </authorList>
    </citation>
    <scope>NUCLEOTIDE SEQUENCE [LARGE SCALE GENOMIC DNA]</scope>
    <source>
        <strain evidence="2">17621</strain>
    </source>
</reference>
<name>A0A1V9EN75_9BACT</name>
<evidence type="ECO:0000313" key="1">
    <source>
        <dbReference type="EMBL" id="OQP47315.1"/>
    </source>
</evidence>
<protein>
    <submittedName>
        <fullName evidence="1">Uncharacterized protein</fullName>
    </submittedName>
</protein>
<sequence length="61" mass="6993">MNLVENFMTSVDHYFFLKLISGDELGKIQVLSGFGNKCRKNGHCIDRNEFSYNSSTKKNCL</sequence>
<dbReference type="AlphaFoldDB" id="A0A1V9EN75"/>
<dbReference type="Proteomes" id="UP000192610">
    <property type="component" value="Unassembled WGS sequence"/>
</dbReference>
<comment type="caution">
    <text evidence="1">The sequence shown here is derived from an EMBL/GenBank/DDBJ whole genome shotgun (WGS) entry which is preliminary data.</text>
</comment>
<keyword evidence="2" id="KW-1185">Reference proteome</keyword>
<dbReference type="EMBL" id="LVXG01000023">
    <property type="protein sequence ID" value="OQP47315.1"/>
    <property type="molecule type" value="Genomic_DNA"/>
</dbReference>
<gene>
    <name evidence="1" type="ORF">A4H97_07370</name>
</gene>
<dbReference type="RefSeq" id="WP_133053960.1">
    <property type="nucleotide sequence ID" value="NZ_FOCZ01000002.1"/>
</dbReference>